<keyword evidence="2" id="KW-1185">Reference proteome</keyword>
<gene>
    <name evidence="1" type="ORF">M422DRAFT_260372</name>
</gene>
<sequence>MPGHPYLQFLVIDIDFMVGWIHPHIYTASLLRGDSSALAKTVSGHRGSERARKVQKESVLARYSYSGLRVMGEVRRGRFRGRSSTPLEVRTTILSAPFPTVQALIQNDISLRRHLWVHVSKDIHKPDGPNAHKRYNASLSTESSFFNHHHSMESVALLSYLSAQVRALYITERSSLSDRCR</sequence>
<dbReference type="AlphaFoldDB" id="A0A0C9UR19"/>
<dbReference type="Proteomes" id="UP000054279">
    <property type="component" value="Unassembled WGS sequence"/>
</dbReference>
<dbReference type="HOGENOM" id="CLU_1489916_0_0_1"/>
<evidence type="ECO:0000313" key="1">
    <source>
        <dbReference type="EMBL" id="KIJ37209.1"/>
    </source>
</evidence>
<accession>A0A0C9UR19</accession>
<protein>
    <submittedName>
        <fullName evidence="1">Uncharacterized protein</fullName>
    </submittedName>
</protein>
<organism evidence="1 2">
    <name type="scientific">Sphaerobolus stellatus (strain SS14)</name>
    <dbReference type="NCBI Taxonomy" id="990650"/>
    <lineage>
        <taxon>Eukaryota</taxon>
        <taxon>Fungi</taxon>
        <taxon>Dikarya</taxon>
        <taxon>Basidiomycota</taxon>
        <taxon>Agaricomycotina</taxon>
        <taxon>Agaricomycetes</taxon>
        <taxon>Phallomycetidae</taxon>
        <taxon>Geastrales</taxon>
        <taxon>Sphaerobolaceae</taxon>
        <taxon>Sphaerobolus</taxon>
    </lineage>
</organism>
<name>A0A0C9UR19_SPHS4</name>
<proteinExistence type="predicted"/>
<reference evidence="1 2" key="1">
    <citation type="submission" date="2014-06" db="EMBL/GenBank/DDBJ databases">
        <title>Evolutionary Origins and Diversification of the Mycorrhizal Mutualists.</title>
        <authorList>
            <consortium name="DOE Joint Genome Institute"/>
            <consortium name="Mycorrhizal Genomics Consortium"/>
            <person name="Kohler A."/>
            <person name="Kuo A."/>
            <person name="Nagy L.G."/>
            <person name="Floudas D."/>
            <person name="Copeland A."/>
            <person name="Barry K.W."/>
            <person name="Cichocki N."/>
            <person name="Veneault-Fourrey C."/>
            <person name="LaButti K."/>
            <person name="Lindquist E.A."/>
            <person name="Lipzen A."/>
            <person name="Lundell T."/>
            <person name="Morin E."/>
            <person name="Murat C."/>
            <person name="Riley R."/>
            <person name="Ohm R."/>
            <person name="Sun H."/>
            <person name="Tunlid A."/>
            <person name="Henrissat B."/>
            <person name="Grigoriev I.V."/>
            <person name="Hibbett D.S."/>
            <person name="Martin F."/>
        </authorList>
    </citation>
    <scope>NUCLEOTIDE SEQUENCE [LARGE SCALE GENOMIC DNA]</scope>
    <source>
        <strain evidence="1 2">SS14</strain>
    </source>
</reference>
<dbReference type="EMBL" id="KN837171">
    <property type="protein sequence ID" value="KIJ37209.1"/>
    <property type="molecule type" value="Genomic_DNA"/>
</dbReference>
<evidence type="ECO:0000313" key="2">
    <source>
        <dbReference type="Proteomes" id="UP000054279"/>
    </source>
</evidence>